<organism evidence="1 2">
    <name type="scientific">Muricoccus pecuniae</name>
    <dbReference type="NCBI Taxonomy" id="693023"/>
    <lineage>
        <taxon>Bacteria</taxon>
        <taxon>Pseudomonadati</taxon>
        <taxon>Pseudomonadota</taxon>
        <taxon>Alphaproteobacteria</taxon>
        <taxon>Acetobacterales</taxon>
        <taxon>Roseomonadaceae</taxon>
        <taxon>Muricoccus</taxon>
    </lineage>
</organism>
<sequence>MTLEEAVGSVGAACLRDFASAAAKAFPGQIEQVVLLLPVHPASDFPHQVAVILQLEPRVQEDEKALLRKAHAAFDRAALPVTMEGHALTVYVVPSYAQDWVSQHFPDRAVAVEVPQGNR</sequence>
<evidence type="ECO:0000313" key="2">
    <source>
        <dbReference type="Proteomes" id="UP000580654"/>
    </source>
</evidence>
<dbReference type="Proteomes" id="UP000580654">
    <property type="component" value="Unassembled WGS sequence"/>
</dbReference>
<name>A0A840Y2P5_9PROT</name>
<comment type="caution">
    <text evidence="1">The sequence shown here is derived from an EMBL/GenBank/DDBJ whole genome shotgun (WGS) entry which is preliminary data.</text>
</comment>
<protein>
    <submittedName>
        <fullName evidence="1">Uncharacterized protein</fullName>
    </submittedName>
</protein>
<evidence type="ECO:0000313" key="1">
    <source>
        <dbReference type="EMBL" id="MBB5694426.1"/>
    </source>
</evidence>
<reference evidence="1 2" key="1">
    <citation type="submission" date="2020-08" db="EMBL/GenBank/DDBJ databases">
        <title>Genomic Encyclopedia of Type Strains, Phase IV (KMG-IV): sequencing the most valuable type-strain genomes for metagenomic binning, comparative biology and taxonomic classification.</title>
        <authorList>
            <person name="Goeker M."/>
        </authorList>
    </citation>
    <scope>NUCLEOTIDE SEQUENCE [LARGE SCALE GENOMIC DNA]</scope>
    <source>
        <strain evidence="1 2">DSM 25622</strain>
    </source>
</reference>
<keyword evidence="2" id="KW-1185">Reference proteome</keyword>
<proteinExistence type="predicted"/>
<accession>A0A840Y2P5</accession>
<dbReference type="EMBL" id="JACIJD010000010">
    <property type="protein sequence ID" value="MBB5694426.1"/>
    <property type="molecule type" value="Genomic_DNA"/>
</dbReference>
<dbReference type="AlphaFoldDB" id="A0A840Y2P5"/>
<dbReference type="RefSeq" id="WP_184518531.1">
    <property type="nucleotide sequence ID" value="NZ_JACIJD010000010.1"/>
</dbReference>
<gene>
    <name evidence="1" type="ORF">FHS87_002472</name>
</gene>